<dbReference type="RefSeq" id="XP_015658685.1">
    <property type="nucleotide sequence ID" value="XM_015803169.1"/>
</dbReference>
<keyword evidence="1" id="KW-0812">Transmembrane</keyword>
<keyword evidence="1" id="KW-1133">Transmembrane helix</keyword>
<dbReference type="Proteomes" id="UP000037923">
    <property type="component" value="Unassembled WGS sequence"/>
</dbReference>
<keyword evidence="1" id="KW-0472">Membrane</keyword>
<feature type="transmembrane region" description="Helical" evidence="1">
    <location>
        <begin position="21"/>
        <end position="41"/>
    </location>
</feature>
<gene>
    <name evidence="2" type="ORF">ABB37_05214</name>
</gene>
<sequence>MEELKRLLAKQRQMRSFVKQAILFYSWLFISIVQLCLQITLGYCGGHPHSSSLVYTGHFFKLHFLLSSLFVWHSCRDKKPRAGVLYLPLFVEMKIFIELFKFTPLSL</sequence>
<feature type="transmembrane region" description="Helical" evidence="1">
    <location>
        <begin position="53"/>
        <end position="72"/>
    </location>
</feature>
<reference evidence="2 3" key="1">
    <citation type="submission" date="2015-07" db="EMBL/GenBank/DDBJ databases">
        <title>High-quality genome of monoxenous trypanosomatid Leptomonas pyrrhocoris.</title>
        <authorList>
            <person name="Flegontov P."/>
            <person name="Butenko A."/>
            <person name="Firsov S."/>
            <person name="Vlcek C."/>
            <person name="Logacheva M.D."/>
            <person name="Field M."/>
            <person name="Filatov D."/>
            <person name="Flegontova O."/>
            <person name="Gerasimov E."/>
            <person name="Jackson A.P."/>
            <person name="Kelly S."/>
            <person name="Opperdoes F."/>
            <person name="O'Reilly A."/>
            <person name="Votypka J."/>
            <person name="Yurchenko V."/>
            <person name="Lukes J."/>
        </authorList>
    </citation>
    <scope>NUCLEOTIDE SEQUENCE [LARGE SCALE GENOMIC DNA]</scope>
    <source>
        <strain evidence="2">H10</strain>
    </source>
</reference>
<dbReference type="AlphaFoldDB" id="A0A0M9G1G9"/>
<protein>
    <submittedName>
        <fullName evidence="2">Uncharacterized protein</fullName>
    </submittedName>
</protein>
<accession>A0A0M9G1G9</accession>
<keyword evidence="3" id="KW-1185">Reference proteome</keyword>
<evidence type="ECO:0000313" key="3">
    <source>
        <dbReference type="Proteomes" id="UP000037923"/>
    </source>
</evidence>
<evidence type="ECO:0000256" key="1">
    <source>
        <dbReference type="SAM" id="Phobius"/>
    </source>
</evidence>
<organism evidence="2 3">
    <name type="scientific">Leptomonas pyrrhocoris</name>
    <name type="common">Firebug parasite</name>
    <dbReference type="NCBI Taxonomy" id="157538"/>
    <lineage>
        <taxon>Eukaryota</taxon>
        <taxon>Discoba</taxon>
        <taxon>Euglenozoa</taxon>
        <taxon>Kinetoplastea</taxon>
        <taxon>Metakinetoplastina</taxon>
        <taxon>Trypanosomatida</taxon>
        <taxon>Trypanosomatidae</taxon>
        <taxon>Leishmaniinae</taxon>
        <taxon>Leptomonas</taxon>
    </lineage>
</organism>
<proteinExistence type="predicted"/>
<name>A0A0M9G1G9_LEPPY</name>
<dbReference type="VEuPathDB" id="TriTrypDB:LpyrH10_09_3140"/>
<comment type="caution">
    <text evidence="2">The sequence shown here is derived from an EMBL/GenBank/DDBJ whole genome shotgun (WGS) entry which is preliminary data.</text>
</comment>
<evidence type="ECO:0000313" key="2">
    <source>
        <dbReference type="EMBL" id="KPA80246.1"/>
    </source>
</evidence>
<dbReference type="GeneID" id="26905504"/>
<dbReference type="EMBL" id="LGTL01000009">
    <property type="protein sequence ID" value="KPA80246.1"/>
    <property type="molecule type" value="Genomic_DNA"/>
</dbReference>